<dbReference type="NCBIfam" id="TIGR00731">
    <property type="entry name" value="bL25_bact_ctc"/>
    <property type="match status" value="1"/>
</dbReference>
<dbReference type="SUPFAM" id="SSF50715">
    <property type="entry name" value="Ribosomal protein L25-like"/>
    <property type="match status" value="1"/>
</dbReference>
<dbReference type="Gene3D" id="2.40.240.10">
    <property type="entry name" value="Ribosomal Protein L25, Chain P"/>
    <property type="match status" value="1"/>
</dbReference>
<dbReference type="GO" id="GO:0003735">
    <property type="term" value="F:structural constituent of ribosome"/>
    <property type="evidence" value="ECO:0007669"/>
    <property type="project" value="InterPro"/>
</dbReference>
<gene>
    <name evidence="4" type="primary">rplY</name>
    <name evidence="4" type="ORF">NCTC10207_00561</name>
</gene>
<keyword evidence="1 4" id="KW-0689">Ribosomal protein</keyword>
<feature type="domain" description="Large ribosomal subunit protein bL25 L25" evidence="3">
    <location>
        <begin position="29"/>
        <end position="113"/>
    </location>
</feature>
<evidence type="ECO:0000256" key="1">
    <source>
        <dbReference type="ARBA" id="ARBA00022980"/>
    </source>
</evidence>
<dbReference type="CDD" id="cd00495">
    <property type="entry name" value="Ribosomal_L25_TL5_CTC"/>
    <property type="match status" value="1"/>
</dbReference>
<dbReference type="InterPro" id="IPR011035">
    <property type="entry name" value="Ribosomal_bL25/Gln-tRNA_synth"/>
</dbReference>
<dbReference type="GO" id="GO:0005840">
    <property type="term" value="C:ribosome"/>
    <property type="evidence" value="ECO:0007669"/>
    <property type="project" value="UniProtKB-KW"/>
</dbReference>
<dbReference type="GO" id="GO:0008097">
    <property type="term" value="F:5S rRNA binding"/>
    <property type="evidence" value="ECO:0007669"/>
    <property type="project" value="InterPro"/>
</dbReference>
<dbReference type="GO" id="GO:1990904">
    <property type="term" value="C:ribonucleoprotein complex"/>
    <property type="evidence" value="ECO:0007669"/>
    <property type="project" value="UniProtKB-KW"/>
</dbReference>
<dbReference type="AlphaFoldDB" id="A0A7Z9A246"/>
<accession>A0A7Z9A246</accession>
<dbReference type="NCBIfam" id="NF004612">
    <property type="entry name" value="PRK05943.1"/>
    <property type="match status" value="1"/>
</dbReference>
<dbReference type="Proteomes" id="UP000282386">
    <property type="component" value="Chromosome"/>
</dbReference>
<dbReference type="EMBL" id="LR134479">
    <property type="protein sequence ID" value="VEI22484.1"/>
    <property type="molecule type" value="Genomic_DNA"/>
</dbReference>
<evidence type="ECO:0000313" key="4">
    <source>
        <dbReference type="EMBL" id="VEI22484.1"/>
    </source>
</evidence>
<name>A0A7Z9A246_9MICC</name>
<dbReference type="GO" id="GO:0006412">
    <property type="term" value="P:translation"/>
    <property type="evidence" value="ECO:0007669"/>
    <property type="project" value="InterPro"/>
</dbReference>
<evidence type="ECO:0000256" key="2">
    <source>
        <dbReference type="ARBA" id="ARBA00023274"/>
    </source>
</evidence>
<evidence type="ECO:0000259" key="3">
    <source>
        <dbReference type="Pfam" id="PF01386"/>
    </source>
</evidence>
<dbReference type="InterPro" id="IPR029751">
    <property type="entry name" value="Ribosomal_L25_dom"/>
</dbReference>
<evidence type="ECO:0000313" key="5">
    <source>
        <dbReference type="Proteomes" id="UP000282386"/>
    </source>
</evidence>
<dbReference type="InterPro" id="IPR001021">
    <property type="entry name" value="Ribosomal_bL25_long"/>
</dbReference>
<dbReference type="InterPro" id="IPR020056">
    <property type="entry name" value="Rbsml_bL25/Gln-tRNA_synth_N"/>
</dbReference>
<sequence length="117" mass="13263">MESHDSRHYSLGALPIMYRVEITMSEIKITAEPRPDFGKGYARRIRAAGNIPAVIYGNGKEPKHVILPGHETTLAVRNKDAVLVIEVDGEQFKARVQDIQRHPIRPELQHIDLLFVD</sequence>
<organism evidence="4 5">
    <name type="scientific">Rothia aeria</name>
    <dbReference type="NCBI Taxonomy" id="172042"/>
    <lineage>
        <taxon>Bacteria</taxon>
        <taxon>Bacillati</taxon>
        <taxon>Actinomycetota</taxon>
        <taxon>Actinomycetes</taxon>
        <taxon>Micrococcales</taxon>
        <taxon>Micrococcaceae</taxon>
        <taxon>Rothia</taxon>
    </lineage>
</organism>
<keyword evidence="2" id="KW-0687">Ribonucleoprotein</keyword>
<proteinExistence type="predicted"/>
<reference evidence="4 5" key="1">
    <citation type="submission" date="2018-12" db="EMBL/GenBank/DDBJ databases">
        <authorList>
            <consortium name="Pathogen Informatics"/>
        </authorList>
    </citation>
    <scope>NUCLEOTIDE SEQUENCE [LARGE SCALE GENOMIC DNA]</scope>
    <source>
        <strain evidence="4 5">NCTC10207</strain>
    </source>
</reference>
<dbReference type="Pfam" id="PF01386">
    <property type="entry name" value="Ribosomal_L25p"/>
    <property type="match status" value="1"/>
</dbReference>
<protein>
    <submittedName>
        <fullName evidence="4">50S ribosomal protein L25</fullName>
    </submittedName>
</protein>